<feature type="region of interest" description="Disordered" evidence="14">
    <location>
        <begin position="1"/>
        <end position="23"/>
    </location>
</feature>
<evidence type="ECO:0000256" key="10">
    <source>
        <dbReference type="ARBA" id="ARBA00031778"/>
    </source>
</evidence>
<dbReference type="AlphaFoldDB" id="A0A381T260"/>
<evidence type="ECO:0000256" key="13">
    <source>
        <dbReference type="ARBA" id="ARBA00049334"/>
    </source>
</evidence>
<keyword evidence="5" id="KW-0479">Metal-binding</keyword>
<evidence type="ECO:0000256" key="6">
    <source>
        <dbReference type="ARBA" id="ARBA00022964"/>
    </source>
</evidence>
<comment type="cofactor">
    <cofactor evidence="1">
        <name>Fe(2+)</name>
        <dbReference type="ChEBI" id="CHEBI:29033"/>
    </cofactor>
</comment>
<evidence type="ECO:0000256" key="9">
    <source>
        <dbReference type="ARBA" id="ARBA00030363"/>
    </source>
</evidence>
<comment type="cofactor">
    <cofactor evidence="2">
        <name>L-ascorbate</name>
        <dbReference type="ChEBI" id="CHEBI:38290"/>
    </cofactor>
</comment>
<proteinExistence type="inferred from homology"/>
<keyword evidence="7" id="KW-0560">Oxidoreductase</keyword>
<evidence type="ECO:0000256" key="5">
    <source>
        <dbReference type="ARBA" id="ARBA00022723"/>
    </source>
</evidence>
<dbReference type="PANTHER" id="PTHR10696:SF51">
    <property type="entry name" value="TRIMETHYLLYSINE DIOXYGENASE, MITOCHONDRIAL"/>
    <property type="match status" value="1"/>
</dbReference>
<name>A0A381T260_9ZZZZ</name>
<comment type="similarity">
    <text evidence="3">Belongs to the gamma-BBH/TMLD family.</text>
</comment>
<dbReference type="EMBL" id="UINC01003912">
    <property type="protein sequence ID" value="SVA10286.1"/>
    <property type="molecule type" value="Genomic_DNA"/>
</dbReference>
<feature type="non-terminal residue" evidence="17">
    <location>
        <position position="1"/>
    </location>
</feature>
<feature type="domain" description="Gamma-butyrobetaine hydroxylase-like N-terminal" evidence="16">
    <location>
        <begin position="25"/>
        <end position="96"/>
    </location>
</feature>
<evidence type="ECO:0000256" key="3">
    <source>
        <dbReference type="ARBA" id="ARBA00008654"/>
    </source>
</evidence>
<evidence type="ECO:0000256" key="2">
    <source>
        <dbReference type="ARBA" id="ARBA00001961"/>
    </source>
</evidence>
<comment type="function">
    <text evidence="12">Converts trimethyllysine (TML) into hydroxytrimethyllysine (HTML).</text>
</comment>
<evidence type="ECO:0000256" key="14">
    <source>
        <dbReference type="SAM" id="MobiDB-lite"/>
    </source>
</evidence>
<dbReference type="InterPro" id="IPR010376">
    <property type="entry name" value="GBBH-like_N"/>
</dbReference>
<dbReference type="Gene3D" id="3.60.130.10">
    <property type="entry name" value="Clavaminate synthase-like"/>
    <property type="match status" value="1"/>
</dbReference>
<gene>
    <name evidence="17" type="ORF">METZ01_LOCUS63140</name>
</gene>
<comment type="catalytic activity">
    <reaction evidence="13">
        <text>N(6),N(6),N(6)-trimethyl-L-lysine + 2-oxoglutarate + O2 = (3S)-3-hydroxy-N(6),N(6),N(6)-trimethyl-L-lysine + succinate + CO2</text>
        <dbReference type="Rhea" id="RHEA:14181"/>
        <dbReference type="ChEBI" id="CHEBI:15379"/>
        <dbReference type="ChEBI" id="CHEBI:16526"/>
        <dbReference type="ChEBI" id="CHEBI:16810"/>
        <dbReference type="ChEBI" id="CHEBI:30031"/>
        <dbReference type="ChEBI" id="CHEBI:58100"/>
        <dbReference type="ChEBI" id="CHEBI:141499"/>
        <dbReference type="EC" id="1.14.11.8"/>
    </reaction>
</comment>
<sequence length="406" mass="45176">VRQKKPSDLPTCMNPSSTSVSASIDAEQRKLTVRWPSGLSHTFHYVWLRHNARCPDGMPNDTQVKIDLLPDDPESLVVESFEIKNDTLEIRWADGQIETTHNLPTLLGSAYDSATRRQRKPTPVLWHAGNTEEIPVYLFSDLNNPETILQIALSIRDFGIARLKDVPLAPGTVATVAEYFGSVHLNNYGRVFDVRTGTNLTLGSNTGKYLGPHTDESYRHGAPGITLFHCLAASLDDGGETILVDGFKAAQVLKESDPASFDILCRVPVFFQRRALPEEDMQSHRRIIALDIDGDVEGIRFTDRTIPPQDLPEDLMEPVYKAIKAFWNIVNSEELKFACLMAAGDLHLFDNQRVLHGRTAFDPTAGVRHLQQCSVNRDEFHNTLRTLAARFNHPAQSLTMAGGALG</sequence>
<dbReference type="Pfam" id="PF02668">
    <property type="entry name" value="TauD"/>
    <property type="match status" value="1"/>
</dbReference>
<dbReference type="Pfam" id="PF06155">
    <property type="entry name" value="GBBH-like_N"/>
    <property type="match status" value="1"/>
</dbReference>
<evidence type="ECO:0000256" key="4">
    <source>
        <dbReference type="ARBA" id="ARBA00012267"/>
    </source>
</evidence>
<dbReference type="GO" id="GO:0005739">
    <property type="term" value="C:mitochondrion"/>
    <property type="evidence" value="ECO:0007669"/>
    <property type="project" value="TreeGrafter"/>
</dbReference>
<dbReference type="InterPro" id="IPR042098">
    <property type="entry name" value="TauD-like_sf"/>
</dbReference>
<dbReference type="PANTHER" id="PTHR10696">
    <property type="entry name" value="GAMMA-BUTYROBETAINE HYDROXYLASE-RELATED"/>
    <property type="match status" value="1"/>
</dbReference>
<dbReference type="Gene3D" id="3.30.2020.30">
    <property type="match status" value="1"/>
</dbReference>
<keyword evidence="8" id="KW-0408">Iron</keyword>
<organism evidence="17">
    <name type="scientific">marine metagenome</name>
    <dbReference type="NCBI Taxonomy" id="408172"/>
    <lineage>
        <taxon>unclassified sequences</taxon>
        <taxon>metagenomes</taxon>
        <taxon>ecological metagenomes</taxon>
    </lineage>
</organism>
<dbReference type="InterPro" id="IPR038492">
    <property type="entry name" value="GBBH-like_N_sf"/>
</dbReference>
<evidence type="ECO:0000256" key="7">
    <source>
        <dbReference type="ARBA" id="ARBA00023002"/>
    </source>
</evidence>
<dbReference type="GO" id="GO:0050353">
    <property type="term" value="F:trimethyllysine dioxygenase activity"/>
    <property type="evidence" value="ECO:0007669"/>
    <property type="project" value="UniProtKB-EC"/>
</dbReference>
<accession>A0A381T260</accession>
<evidence type="ECO:0000256" key="11">
    <source>
        <dbReference type="ARBA" id="ARBA00032283"/>
    </source>
</evidence>
<feature type="domain" description="TauD/TfdA-like" evidence="15">
    <location>
        <begin position="133"/>
        <end position="373"/>
    </location>
</feature>
<reference evidence="17" key="1">
    <citation type="submission" date="2018-05" db="EMBL/GenBank/DDBJ databases">
        <authorList>
            <person name="Lanie J.A."/>
            <person name="Ng W.-L."/>
            <person name="Kazmierczak K.M."/>
            <person name="Andrzejewski T.M."/>
            <person name="Davidsen T.M."/>
            <person name="Wayne K.J."/>
            <person name="Tettelin H."/>
            <person name="Glass J.I."/>
            <person name="Rusch D."/>
            <person name="Podicherti R."/>
            <person name="Tsui H.-C.T."/>
            <person name="Winkler M.E."/>
        </authorList>
    </citation>
    <scope>NUCLEOTIDE SEQUENCE</scope>
</reference>
<dbReference type="EC" id="1.14.11.8" evidence="4"/>
<feature type="compositionally biased region" description="Polar residues" evidence="14">
    <location>
        <begin position="13"/>
        <end position="22"/>
    </location>
</feature>
<keyword evidence="6" id="KW-0223">Dioxygenase</keyword>
<dbReference type="InterPro" id="IPR050411">
    <property type="entry name" value="AlphaKG_dependent_hydroxylases"/>
</dbReference>
<evidence type="ECO:0000256" key="12">
    <source>
        <dbReference type="ARBA" id="ARBA00046008"/>
    </source>
</evidence>
<evidence type="ECO:0000256" key="8">
    <source>
        <dbReference type="ARBA" id="ARBA00023004"/>
    </source>
</evidence>
<dbReference type="SUPFAM" id="SSF51197">
    <property type="entry name" value="Clavaminate synthase-like"/>
    <property type="match status" value="1"/>
</dbReference>
<protein>
    <recommendedName>
        <fullName evidence="4">trimethyllysine dioxygenase</fullName>
        <ecNumber evidence="4">1.14.11.8</ecNumber>
    </recommendedName>
    <alternativeName>
        <fullName evidence="10">Epsilon-trimethyllysine 2-oxoglutarate dioxygenase</fullName>
    </alternativeName>
    <alternativeName>
        <fullName evidence="9">TML hydroxylase</fullName>
    </alternativeName>
    <alternativeName>
        <fullName evidence="11">TML-alpha-ketoglutarate dioxygenase</fullName>
    </alternativeName>
</protein>
<evidence type="ECO:0000259" key="15">
    <source>
        <dbReference type="Pfam" id="PF02668"/>
    </source>
</evidence>
<dbReference type="InterPro" id="IPR003819">
    <property type="entry name" value="TauD/TfdA-like"/>
</dbReference>
<dbReference type="GO" id="GO:0045329">
    <property type="term" value="P:carnitine biosynthetic process"/>
    <property type="evidence" value="ECO:0007669"/>
    <property type="project" value="TreeGrafter"/>
</dbReference>
<dbReference type="GO" id="GO:0046872">
    <property type="term" value="F:metal ion binding"/>
    <property type="evidence" value="ECO:0007669"/>
    <property type="project" value="UniProtKB-KW"/>
</dbReference>
<evidence type="ECO:0000313" key="17">
    <source>
        <dbReference type="EMBL" id="SVA10286.1"/>
    </source>
</evidence>
<evidence type="ECO:0000256" key="1">
    <source>
        <dbReference type="ARBA" id="ARBA00001954"/>
    </source>
</evidence>
<evidence type="ECO:0000259" key="16">
    <source>
        <dbReference type="Pfam" id="PF06155"/>
    </source>
</evidence>